<dbReference type="InterPro" id="IPR055170">
    <property type="entry name" value="GFO_IDH_MocA-like_dom"/>
</dbReference>
<dbReference type="RefSeq" id="WP_094548783.1">
    <property type="nucleotide sequence ID" value="NZ_MQWB01000001.1"/>
</dbReference>
<reference evidence="2 3" key="1">
    <citation type="submission" date="2016-11" db="EMBL/GenBank/DDBJ databases">
        <title>Study of marine rhodopsin-containing bacteria.</title>
        <authorList>
            <person name="Yoshizawa S."/>
            <person name="Kumagai Y."/>
            <person name="Kogure K."/>
        </authorList>
    </citation>
    <scope>NUCLEOTIDE SEQUENCE [LARGE SCALE GENOMIC DNA]</scope>
    <source>
        <strain evidence="2 3">SG-29</strain>
    </source>
</reference>
<dbReference type="Gene3D" id="3.40.50.720">
    <property type="entry name" value="NAD(P)-binding Rossmann-like Domain"/>
    <property type="match status" value="1"/>
</dbReference>
<dbReference type="Proteomes" id="UP000216446">
    <property type="component" value="Unassembled WGS sequence"/>
</dbReference>
<protein>
    <submittedName>
        <fullName evidence="2">Oxidoreductase</fullName>
    </submittedName>
</protein>
<accession>A0A259U0C7</accession>
<comment type="caution">
    <text evidence="2">The sequence shown here is derived from an EMBL/GenBank/DDBJ whole genome shotgun (WGS) entry which is preliminary data.</text>
</comment>
<evidence type="ECO:0000259" key="1">
    <source>
        <dbReference type="Pfam" id="PF22725"/>
    </source>
</evidence>
<dbReference type="InParanoid" id="A0A259U0C7"/>
<dbReference type="PANTHER" id="PTHR43377:SF1">
    <property type="entry name" value="BILIVERDIN REDUCTASE A"/>
    <property type="match status" value="1"/>
</dbReference>
<dbReference type="AlphaFoldDB" id="A0A259U0C7"/>
<dbReference type="InterPro" id="IPR051450">
    <property type="entry name" value="Gfo/Idh/MocA_Oxidoreductases"/>
</dbReference>
<dbReference type="InterPro" id="IPR036291">
    <property type="entry name" value="NAD(P)-bd_dom_sf"/>
</dbReference>
<dbReference type="Gene3D" id="3.30.360.10">
    <property type="entry name" value="Dihydrodipicolinate Reductase, domain 2"/>
    <property type="match status" value="1"/>
</dbReference>
<organism evidence="2 3">
    <name type="scientific">Rubricoccus marinus</name>
    <dbReference type="NCBI Taxonomy" id="716817"/>
    <lineage>
        <taxon>Bacteria</taxon>
        <taxon>Pseudomonadati</taxon>
        <taxon>Rhodothermota</taxon>
        <taxon>Rhodothermia</taxon>
        <taxon>Rhodothermales</taxon>
        <taxon>Rubricoccaceae</taxon>
        <taxon>Rubricoccus</taxon>
    </lineage>
</organism>
<dbReference type="PANTHER" id="PTHR43377">
    <property type="entry name" value="BILIVERDIN REDUCTASE A"/>
    <property type="match status" value="1"/>
</dbReference>
<dbReference type="EMBL" id="MQWB01000001">
    <property type="protein sequence ID" value="OZC03431.1"/>
    <property type="molecule type" value="Genomic_DNA"/>
</dbReference>
<gene>
    <name evidence="2" type="ORF">BSZ36_10830</name>
</gene>
<name>A0A259U0C7_9BACT</name>
<dbReference type="OrthoDB" id="9815825at2"/>
<evidence type="ECO:0000313" key="3">
    <source>
        <dbReference type="Proteomes" id="UP000216446"/>
    </source>
</evidence>
<dbReference type="Pfam" id="PF22725">
    <property type="entry name" value="GFO_IDH_MocA_C3"/>
    <property type="match status" value="1"/>
</dbReference>
<feature type="domain" description="GFO/IDH/MocA-like oxidoreductase" evidence="1">
    <location>
        <begin position="124"/>
        <end position="243"/>
    </location>
</feature>
<evidence type="ECO:0000313" key="2">
    <source>
        <dbReference type="EMBL" id="OZC03431.1"/>
    </source>
</evidence>
<dbReference type="SUPFAM" id="SSF51735">
    <property type="entry name" value="NAD(P)-binding Rossmann-fold domains"/>
    <property type="match status" value="1"/>
</dbReference>
<dbReference type="SUPFAM" id="SSF55347">
    <property type="entry name" value="Glyceraldehyde-3-phosphate dehydrogenase-like, C-terminal domain"/>
    <property type="match status" value="1"/>
</dbReference>
<proteinExistence type="predicted"/>
<sequence>MRALVVGYGSIGARHTRILEEDGHDVGVVSRRPVDVSRRYGALSQAIREHHPEYVVIANRTEEHRRTVKELVTCGFEGVLLVEKPLFNQPGSFPPNGFSACYVAYNLRFHPGVQHLRQRLRGERVLSVQAYVGHYLPLWRPNRDYRTTYSARKEEGGGVLRDLSHELDYLNWILGGWKQAEARGGHLSSLEINTEDAVGILASFEKCPVATVHLNYLDRVGRRSVLVNTDARTLELNLTEGYIQEDGVRTLFEVGRDDTYRAQHAAILAGGGDACTAEEALDVLDLVAEVESSLRPLSLSAPAPIPSR</sequence>
<keyword evidence="3" id="KW-1185">Reference proteome</keyword>